<dbReference type="Proteomes" id="UP001310594">
    <property type="component" value="Unassembled WGS sequence"/>
</dbReference>
<proteinExistence type="predicted"/>
<dbReference type="EMBL" id="JAVRQU010000002">
    <property type="protein sequence ID" value="KAK5706600.1"/>
    <property type="molecule type" value="Genomic_DNA"/>
</dbReference>
<evidence type="ECO:0000313" key="1">
    <source>
        <dbReference type="EMBL" id="KAK5706600.1"/>
    </source>
</evidence>
<name>A0AAN7ZW05_9PEZI</name>
<gene>
    <name evidence="1" type="ORF">LTR97_001590</name>
</gene>
<accession>A0AAN7ZW05</accession>
<dbReference type="AlphaFoldDB" id="A0AAN7ZW05"/>
<protein>
    <submittedName>
        <fullName evidence="1">Uncharacterized protein</fullName>
    </submittedName>
</protein>
<comment type="caution">
    <text evidence="1">The sequence shown here is derived from an EMBL/GenBank/DDBJ whole genome shotgun (WGS) entry which is preliminary data.</text>
</comment>
<sequence length="173" mass="19078">MKGRILARTAAAVCAMTKEDIRKIAEESAAEVKDIADLMDNPEAFNAWMDENFGSEEDNKELAAAFAPAPAPAAPAPAAPPPQAASIEKMLDPLGNVVYRIPRLDEWGKVASNVYFWMSATEYADVERALVDKSRAKLEEMIPYLQYRFHGHGRKRTRQWSTVRGPGLAAEDG</sequence>
<evidence type="ECO:0000313" key="2">
    <source>
        <dbReference type="Proteomes" id="UP001310594"/>
    </source>
</evidence>
<reference evidence="1" key="1">
    <citation type="submission" date="2023-08" db="EMBL/GenBank/DDBJ databases">
        <title>Black Yeasts Isolated from many extreme environments.</title>
        <authorList>
            <person name="Coleine C."/>
            <person name="Stajich J.E."/>
            <person name="Selbmann L."/>
        </authorList>
    </citation>
    <scope>NUCLEOTIDE SEQUENCE</scope>
    <source>
        <strain evidence="1">CCFEE 5810</strain>
    </source>
</reference>
<organism evidence="1 2">
    <name type="scientific">Elasticomyces elasticus</name>
    <dbReference type="NCBI Taxonomy" id="574655"/>
    <lineage>
        <taxon>Eukaryota</taxon>
        <taxon>Fungi</taxon>
        <taxon>Dikarya</taxon>
        <taxon>Ascomycota</taxon>
        <taxon>Pezizomycotina</taxon>
        <taxon>Dothideomycetes</taxon>
        <taxon>Dothideomycetidae</taxon>
        <taxon>Mycosphaerellales</taxon>
        <taxon>Teratosphaeriaceae</taxon>
        <taxon>Elasticomyces</taxon>
    </lineage>
</organism>